<dbReference type="Proteomes" id="UP000622797">
    <property type="component" value="Unassembled WGS sequence"/>
</dbReference>
<evidence type="ECO:0008006" key="3">
    <source>
        <dbReference type="Google" id="ProtNLM"/>
    </source>
</evidence>
<reference evidence="1" key="2">
    <citation type="submission" date="2020-05" db="EMBL/GenBank/DDBJ databases">
        <authorList>
            <person name="Kim H.-S."/>
            <person name="Proctor R.H."/>
            <person name="Brown D.W."/>
        </authorList>
    </citation>
    <scope>NUCLEOTIDE SEQUENCE</scope>
    <source>
        <strain evidence="1">NRRL 20472</strain>
    </source>
</reference>
<gene>
    <name evidence="1" type="ORF">FSARC_6129</name>
</gene>
<protein>
    <recommendedName>
        <fullName evidence="3">F-box domain-containing protein</fullName>
    </recommendedName>
</protein>
<reference evidence="1" key="1">
    <citation type="journal article" date="2020" name="BMC Genomics">
        <title>Correction to: Identification and distribution of gene clusters required for synthesis of sphingolipid metabolism inhibitors in diverse species of the filamentous fungus Fusarium.</title>
        <authorList>
            <person name="Kim H.S."/>
            <person name="Lohmar J.M."/>
            <person name="Busman M."/>
            <person name="Brown D.W."/>
            <person name="Naumann T.A."/>
            <person name="Divon H.H."/>
            <person name="Lysoe E."/>
            <person name="Uhlig S."/>
            <person name="Proctor R.H."/>
        </authorList>
    </citation>
    <scope>NUCLEOTIDE SEQUENCE</scope>
    <source>
        <strain evidence="1">NRRL 20472</strain>
    </source>
</reference>
<evidence type="ECO:0000313" key="2">
    <source>
        <dbReference type="Proteomes" id="UP000622797"/>
    </source>
</evidence>
<dbReference type="EMBL" id="JABEXW010000302">
    <property type="protein sequence ID" value="KAF4966170.1"/>
    <property type="molecule type" value="Genomic_DNA"/>
</dbReference>
<proteinExistence type="predicted"/>
<sequence length="400" mass="47346">MAYPQLEKLPTELILQIFEEISSPLDIHAFASASPIAFEHYASHRHHILRPAMRELETWLQTPRMLHDAMLACRLRLIPHDILHLDPLQIEPRVRSILESDFTYPPLGQSNLGILCELFRLRNEANEVTMAYASRAWSVLESEAAYSDERFGVLGPPFPHVPLVLSESEVHRFEQGYIQFEINRHCLHYDKKFLLATNRTYDMKWCFETCLMALDIIKGYEVLKWEMRAFQSIFRFLLDKYRVLVQRVRMRIDIERAKQLASEVSLRETKGSPTVQDRIELREEWQDMDTNHTLAFNKRAHHQELRYIAYLCSHGFSLLHKLQRMVATDRDDFILTTFRRMCSRELATGVAERREMEDFGFSLEELCDTVRRCHDPWLSGCYFWDGCRLDDLYWRVEAIL</sequence>
<dbReference type="OrthoDB" id="5020845at2759"/>
<evidence type="ECO:0000313" key="1">
    <source>
        <dbReference type="EMBL" id="KAF4966170.1"/>
    </source>
</evidence>
<comment type="caution">
    <text evidence="1">The sequence shown here is derived from an EMBL/GenBank/DDBJ whole genome shotgun (WGS) entry which is preliminary data.</text>
</comment>
<keyword evidence="2" id="KW-1185">Reference proteome</keyword>
<name>A0A8H4X9F0_9HYPO</name>
<organism evidence="1 2">
    <name type="scientific">Fusarium sarcochroum</name>
    <dbReference type="NCBI Taxonomy" id="1208366"/>
    <lineage>
        <taxon>Eukaryota</taxon>
        <taxon>Fungi</taxon>
        <taxon>Dikarya</taxon>
        <taxon>Ascomycota</taxon>
        <taxon>Pezizomycotina</taxon>
        <taxon>Sordariomycetes</taxon>
        <taxon>Hypocreomycetidae</taxon>
        <taxon>Hypocreales</taxon>
        <taxon>Nectriaceae</taxon>
        <taxon>Fusarium</taxon>
        <taxon>Fusarium lateritium species complex</taxon>
    </lineage>
</organism>
<dbReference type="AlphaFoldDB" id="A0A8H4X9F0"/>
<accession>A0A8H4X9F0</accession>